<dbReference type="PANTHER" id="PTHR18879:SF20">
    <property type="entry name" value="CENTROSOMAL PROTEIN OF 290 KDA"/>
    <property type="match status" value="1"/>
</dbReference>
<comment type="subcellular location">
    <subcellularLocation>
        <location evidence="1">Cytoplasm</location>
        <location evidence="1">Cytoskeleton</location>
        <location evidence="1">Cilium basal body</location>
    </subcellularLocation>
    <subcellularLocation>
        <location evidence="2">Cytoplasm</location>
        <location evidence="2">Cytoskeleton</location>
        <location evidence="2">Microtubule organizing center</location>
        <location evidence="2">Centrosome</location>
    </subcellularLocation>
</comment>
<keyword evidence="5 8" id="KW-0175">Coiled coil</keyword>
<accession>A0A060WQN1</accession>
<dbReference type="InterPro" id="IPR026201">
    <property type="entry name" value="Cep290"/>
</dbReference>
<evidence type="ECO:0000256" key="3">
    <source>
        <dbReference type="ARBA" id="ARBA00022490"/>
    </source>
</evidence>
<keyword evidence="7" id="KW-0966">Cell projection</keyword>
<dbReference type="Proteomes" id="UP000193380">
    <property type="component" value="Unassembled WGS sequence"/>
</dbReference>
<dbReference type="GO" id="GO:1905515">
    <property type="term" value="P:non-motile cilium assembly"/>
    <property type="evidence" value="ECO:0007669"/>
    <property type="project" value="TreeGrafter"/>
</dbReference>
<evidence type="ECO:0000256" key="2">
    <source>
        <dbReference type="ARBA" id="ARBA00004300"/>
    </source>
</evidence>
<dbReference type="EMBL" id="FR904562">
    <property type="protein sequence ID" value="CDQ66920.1"/>
    <property type="molecule type" value="Genomic_DNA"/>
</dbReference>
<dbReference type="PANTHER" id="PTHR18879">
    <property type="entry name" value="CENTROSOMAL PROTEIN OF 290 KDA"/>
    <property type="match status" value="1"/>
</dbReference>
<dbReference type="GO" id="GO:0034451">
    <property type="term" value="C:centriolar satellite"/>
    <property type="evidence" value="ECO:0007669"/>
    <property type="project" value="TreeGrafter"/>
</dbReference>
<organism evidence="9 10">
    <name type="scientific">Oncorhynchus mykiss</name>
    <name type="common">Rainbow trout</name>
    <name type="synonym">Salmo gairdneri</name>
    <dbReference type="NCBI Taxonomy" id="8022"/>
    <lineage>
        <taxon>Eukaryota</taxon>
        <taxon>Metazoa</taxon>
        <taxon>Chordata</taxon>
        <taxon>Craniata</taxon>
        <taxon>Vertebrata</taxon>
        <taxon>Euteleostomi</taxon>
        <taxon>Actinopterygii</taxon>
        <taxon>Neopterygii</taxon>
        <taxon>Teleostei</taxon>
        <taxon>Protacanthopterygii</taxon>
        <taxon>Salmoniformes</taxon>
        <taxon>Salmonidae</taxon>
        <taxon>Salmoninae</taxon>
        <taxon>Oncorhynchus</taxon>
    </lineage>
</organism>
<proteinExistence type="predicted"/>
<name>A0A060WQN1_ONCMY</name>
<dbReference type="GO" id="GO:0097711">
    <property type="term" value="P:ciliary basal body-plasma membrane docking"/>
    <property type="evidence" value="ECO:0007669"/>
    <property type="project" value="TreeGrafter"/>
</dbReference>
<feature type="coiled-coil region" evidence="8">
    <location>
        <begin position="41"/>
        <end position="75"/>
    </location>
</feature>
<dbReference type="AlphaFoldDB" id="A0A060WQN1"/>
<dbReference type="STRING" id="8022.A0A060WQN1"/>
<sequence length="114" mass="13405">MTTDINQLEMRINADVKESLGLEPQEEVDLTEFRRTESLKQRQFKAENQDLTKEIEQLEGETLELKKQIRGMVKDKGKYQRWDQVTYHSSHKVRVSSQVPCRTCQVQVVHSKSK</sequence>
<reference evidence="9" key="2">
    <citation type="submission" date="2014-03" db="EMBL/GenBank/DDBJ databases">
        <authorList>
            <person name="Genoscope - CEA"/>
        </authorList>
    </citation>
    <scope>NUCLEOTIDE SEQUENCE</scope>
</reference>
<gene>
    <name evidence="9" type="ORF">GSONMT00076351001</name>
</gene>
<protein>
    <submittedName>
        <fullName evidence="9">Uncharacterized protein</fullName>
    </submittedName>
</protein>
<evidence type="ECO:0000256" key="8">
    <source>
        <dbReference type="SAM" id="Coils"/>
    </source>
</evidence>
<evidence type="ECO:0000256" key="1">
    <source>
        <dbReference type="ARBA" id="ARBA00004120"/>
    </source>
</evidence>
<keyword evidence="6" id="KW-0206">Cytoskeleton</keyword>
<evidence type="ECO:0000256" key="5">
    <source>
        <dbReference type="ARBA" id="ARBA00023054"/>
    </source>
</evidence>
<dbReference type="GO" id="GO:1905349">
    <property type="term" value="P:ciliary transition zone assembly"/>
    <property type="evidence" value="ECO:0007669"/>
    <property type="project" value="TreeGrafter"/>
</dbReference>
<reference evidence="9" key="1">
    <citation type="journal article" date="2014" name="Nat. Commun.">
        <title>The rainbow trout genome provides novel insights into evolution after whole-genome duplication in vertebrates.</title>
        <authorList>
            <person name="Berthelot C."/>
            <person name="Brunet F."/>
            <person name="Chalopin D."/>
            <person name="Juanchich A."/>
            <person name="Bernard M."/>
            <person name="Noel B."/>
            <person name="Bento P."/>
            <person name="Da Silva C."/>
            <person name="Labadie K."/>
            <person name="Alberti A."/>
            <person name="Aury J.M."/>
            <person name="Louis A."/>
            <person name="Dehais P."/>
            <person name="Bardou P."/>
            <person name="Montfort J."/>
            <person name="Klopp C."/>
            <person name="Cabau C."/>
            <person name="Gaspin C."/>
            <person name="Thorgaard G.H."/>
            <person name="Boussaha M."/>
            <person name="Quillet E."/>
            <person name="Guyomard R."/>
            <person name="Galiana D."/>
            <person name="Bobe J."/>
            <person name="Volff J.N."/>
            <person name="Genet C."/>
            <person name="Wincker P."/>
            <person name="Jaillon O."/>
            <person name="Roest Crollius H."/>
            <person name="Guiguen Y."/>
        </authorList>
    </citation>
    <scope>NUCLEOTIDE SEQUENCE [LARGE SCALE GENOMIC DNA]</scope>
</reference>
<evidence type="ECO:0000313" key="10">
    <source>
        <dbReference type="Proteomes" id="UP000193380"/>
    </source>
</evidence>
<evidence type="ECO:0000256" key="4">
    <source>
        <dbReference type="ARBA" id="ARBA00022794"/>
    </source>
</evidence>
<evidence type="ECO:0000313" key="9">
    <source>
        <dbReference type="EMBL" id="CDQ66920.1"/>
    </source>
</evidence>
<dbReference type="GO" id="GO:0001822">
    <property type="term" value="P:kidney development"/>
    <property type="evidence" value="ECO:0007669"/>
    <property type="project" value="TreeGrafter"/>
</dbReference>
<dbReference type="PaxDb" id="8022-A0A060WQN1"/>
<dbReference type="GO" id="GO:0043010">
    <property type="term" value="P:camera-type eye development"/>
    <property type="evidence" value="ECO:0007669"/>
    <property type="project" value="TreeGrafter"/>
</dbReference>
<evidence type="ECO:0000256" key="7">
    <source>
        <dbReference type="ARBA" id="ARBA00023273"/>
    </source>
</evidence>
<evidence type="ECO:0000256" key="6">
    <source>
        <dbReference type="ARBA" id="ARBA00023212"/>
    </source>
</evidence>
<keyword evidence="4" id="KW-0970">Cilium biogenesis/degradation</keyword>
<dbReference type="GO" id="GO:0035869">
    <property type="term" value="C:ciliary transition zone"/>
    <property type="evidence" value="ECO:0007669"/>
    <property type="project" value="TreeGrafter"/>
</dbReference>
<keyword evidence="3" id="KW-0963">Cytoplasm</keyword>